<proteinExistence type="predicted"/>
<accession>A0A0A8X6U1</accession>
<dbReference type="EMBL" id="BASE01000071">
    <property type="protein sequence ID" value="GAM14964.1"/>
    <property type="molecule type" value="Genomic_DNA"/>
</dbReference>
<keyword evidence="3" id="KW-1185">Reference proteome</keyword>
<comment type="caution">
    <text evidence="2">The sequence shown here is derived from an EMBL/GenBank/DDBJ whole genome shotgun (WGS) entry which is preliminary data.</text>
</comment>
<dbReference type="PANTHER" id="PTHR34227">
    <property type="entry name" value="CHAPERONE PROTEIN YCDY"/>
    <property type="match status" value="1"/>
</dbReference>
<keyword evidence="1" id="KW-0143">Chaperone</keyword>
<dbReference type="RefSeq" id="WP_052442197.1">
    <property type="nucleotide sequence ID" value="NZ_BASE01000071.1"/>
</dbReference>
<dbReference type="Pfam" id="PF02613">
    <property type="entry name" value="Nitrate_red_del"/>
    <property type="match status" value="1"/>
</dbReference>
<sequence length="204" mass="23862">MIGLDKKTECANVFIVLADLYKQPTREIWDEIQQQDLLKKLEESVNELFSIDFSIEEVLPENYEEFAELYMTSIGSTQKEAALPIESLYKQWTLDETCTLPFARDKGYILGDSALHINYLLEKLKIEIPYELQGMPDHLAILLELLAYFIEHAPENSTAEFLDDHFDWLDEFESQLSEVTVHPFYQRLTRALMEILKAQRNSYL</sequence>
<protein>
    <submittedName>
        <fullName evidence="2">Uncharacterized protein</fullName>
    </submittedName>
</protein>
<name>A0A0A8X6U1_MESS1</name>
<evidence type="ECO:0000256" key="1">
    <source>
        <dbReference type="ARBA" id="ARBA00023186"/>
    </source>
</evidence>
<dbReference type="Proteomes" id="UP000031014">
    <property type="component" value="Unassembled WGS sequence"/>
</dbReference>
<dbReference type="PANTHER" id="PTHR34227:SF11">
    <property type="entry name" value="CHAPERONE PROTEIN TORD"/>
    <property type="match status" value="1"/>
</dbReference>
<dbReference type="InterPro" id="IPR050289">
    <property type="entry name" value="TorD/DmsD_chaperones"/>
</dbReference>
<evidence type="ECO:0000313" key="2">
    <source>
        <dbReference type="EMBL" id="GAM14964.1"/>
    </source>
</evidence>
<reference evidence="2 3" key="1">
    <citation type="submission" date="2013-06" db="EMBL/GenBank/DDBJ databases">
        <title>Whole genome shotgun sequence of Bacillus selenatarsenatis SF-1.</title>
        <authorList>
            <person name="Kuroda M."/>
            <person name="Sei K."/>
            <person name="Yamashita M."/>
            <person name="Ike M."/>
        </authorList>
    </citation>
    <scope>NUCLEOTIDE SEQUENCE [LARGE SCALE GENOMIC DNA]</scope>
    <source>
        <strain evidence="2 3">SF-1</strain>
    </source>
</reference>
<evidence type="ECO:0000313" key="3">
    <source>
        <dbReference type="Proteomes" id="UP000031014"/>
    </source>
</evidence>
<dbReference type="InterPro" id="IPR020945">
    <property type="entry name" value="DMSO/NO3_reduct_chaperone"/>
</dbReference>
<dbReference type="STRING" id="1321606.SAMD00020551_3120"/>
<dbReference type="SUPFAM" id="SSF89155">
    <property type="entry name" value="TorD-like"/>
    <property type="match status" value="1"/>
</dbReference>
<dbReference type="AlphaFoldDB" id="A0A0A8X6U1"/>
<organism evidence="2 3">
    <name type="scientific">Mesobacillus selenatarsenatis (strain DSM 18680 / JCM 14380 / FERM P-15431 / SF-1)</name>
    <dbReference type="NCBI Taxonomy" id="1321606"/>
    <lineage>
        <taxon>Bacteria</taxon>
        <taxon>Bacillati</taxon>
        <taxon>Bacillota</taxon>
        <taxon>Bacilli</taxon>
        <taxon>Bacillales</taxon>
        <taxon>Bacillaceae</taxon>
        <taxon>Mesobacillus</taxon>
    </lineage>
</organism>
<dbReference type="InterPro" id="IPR036411">
    <property type="entry name" value="TorD-like_sf"/>
</dbReference>
<gene>
    <name evidence="2" type="ORF">SAMD00020551_3120</name>
</gene>
<dbReference type="Gene3D" id="1.10.3480.10">
    <property type="entry name" value="TorD-like"/>
    <property type="match status" value="1"/>
</dbReference>